<dbReference type="InterPro" id="IPR028994">
    <property type="entry name" value="Integrin_alpha_N"/>
</dbReference>
<dbReference type="Gene3D" id="2.130.10.130">
    <property type="entry name" value="Integrin alpha, N-terminal"/>
    <property type="match status" value="3"/>
</dbReference>
<dbReference type="AlphaFoldDB" id="A0A2S7KZ12"/>
<evidence type="ECO:0000259" key="2">
    <source>
        <dbReference type="Pfam" id="PF18962"/>
    </source>
</evidence>
<feature type="domain" description="Secretion system C-terminal sorting" evidence="2">
    <location>
        <begin position="395"/>
        <end position="461"/>
    </location>
</feature>
<dbReference type="EMBL" id="MQUA01000013">
    <property type="protein sequence ID" value="PQB07743.1"/>
    <property type="molecule type" value="Genomic_DNA"/>
</dbReference>
<organism evidence="3 4">
    <name type="scientific">Polaribacter filamentus</name>
    <dbReference type="NCBI Taxonomy" id="53483"/>
    <lineage>
        <taxon>Bacteria</taxon>
        <taxon>Pseudomonadati</taxon>
        <taxon>Bacteroidota</taxon>
        <taxon>Flavobacteriia</taxon>
        <taxon>Flavobacteriales</taxon>
        <taxon>Flavobacteriaceae</taxon>
    </lineage>
</organism>
<dbReference type="Pfam" id="PF13517">
    <property type="entry name" value="FG-GAP_3"/>
    <property type="match status" value="3"/>
</dbReference>
<protein>
    <recommendedName>
        <fullName evidence="2">Secretion system C-terminal sorting domain-containing protein</fullName>
    </recommendedName>
</protein>
<gene>
    <name evidence="3" type="ORF">BST83_11705</name>
</gene>
<dbReference type="InterPro" id="IPR013517">
    <property type="entry name" value="FG-GAP"/>
</dbReference>
<evidence type="ECO:0000313" key="4">
    <source>
        <dbReference type="Proteomes" id="UP000239522"/>
    </source>
</evidence>
<reference evidence="3 4" key="1">
    <citation type="submission" date="2016-11" db="EMBL/GenBank/DDBJ databases">
        <title>Trade-off between light-utilization and light-protection in marine flavobacteria.</title>
        <authorList>
            <person name="Kumagai Y."/>
        </authorList>
    </citation>
    <scope>NUCLEOTIDE SEQUENCE [LARGE SCALE GENOMIC DNA]</scope>
    <source>
        <strain evidence="3 4">ATCC 700397</strain>
    </source>
</reference>
<evidence type="ECO:0000256" key="1">
    <source>
        <dbReference type="ARBA" id="ARBA00022729"/>
    </source>
</evidence>
<proteinExistence type="predicted"/>
<accession>A0A2S7KZ12</accession>
<dbReference type="NCBIfam" id="TIGR04183">
    <property type="entry name" value="Por_Secre_tail"/>
    <property type="match status" value="1"/>
</dbReference>
<dbReference type="PANTHER" id="PTHR46580:SF4">
    <property type="entry name" value="ATP_GTP-BINDING PROTEIN"/>
    <property type="match status" value="1"/>
</dbReference>
<evidence type="ECO:0000313" key="3">
    <source>
        <dbReference type="EMBL" id="PQB07743.1"/>
    </source>
</evidence>
<dbReference type="Proteomes" id="UP000239522">
    <property type="component" value="Unassembled WGS sequence"/>
</dbReference>
<dbReference type="Pfam" id="PF18962">
    <property type="entry name" value="Por_Secre_tail"/>
    <property type="match status" value="1"/>
</dbReference>
<comment type="caution">
    <text evidence="3">The sequence shown here is derived from an EMBL/GenBank/DDBJ whole genome shotgun (WGS) entry which is preliminary data.</text>
</comment>
<keyword evidence="4" id="KW-1185">Reference proteome</keyword>
<name>A0A2S7KZ12_9FLAO</name>
<dbReference type="SUPFAM" id="SSF69318">
    <property type="entry name" value="Integrin alpha N-terminal domain"/>
    <property type="match status" value="1"/>
</dbReference>
<sequence>MVHSFSSFAQTFTEVESIPFTGTNDGTNIFADIDGDDDLDLLILGDSSGNSDGSGFIAELYSNNGSGVYSLIAGTTFTGVERGSAVFGDVDGDGDLDVIISGDDGPSQITKMYLNDGTGIFTESNTHSFTGVRGDSSLALADVDGDTDLDLLLTGWSGVRTAELHLNDGSGTFTLDATAPFKLYDGGSIDFADVDGDGDNDVLLTGKESVSNAALSELYLNNGSGTFTLDATATATIENVRSSDAQFADIDGDGDLDVIVSGWNESNGATKLYTNASGVFSLHAALEGFTTPRIDFTDLDNDGDMDLVLSGKQVTSGVAETEIYLNDSSGNFTITTDTVLGTRSGDIASADIDGDGDNDLVISGWDETSRNIKLYTNDLVILGVDKSLLSEVVFYPNPTRGILNINFKNNLSINSIKVFNILGREIEVKIINNTVDLSNLSSGIYLLKIDSEFGSIFKRIIKE</sequence>
<keyword evidence="1" id="KW-0732">Signal</keyword>
<dbReference type="PANTHER" id="PTHR46580">
    <property type="entry name" value="SENSOR KINASE-RELATED"/>
    <property type="match status" value="1"/>
</dbReference>
<dbReference type="InterPro" id="IPR026444">
    <property type="entry name" value="Secre_tail"/>
</dbReference>